<name>A0A0F9V3N0_9ZZZZ</name>
<protein>
    <recommendedName>
        <fullName evidence="2">Four helix bundle protein</fullName>
    </recommendedName>
</protein>
<sequence>MTASLIRQIVRAGTSVGANMCEANDAVSRKDFRNKMGICRKEASEVKHWLRMISTAEPTMADKARDIWQEANELNLIFAKSFHTAGRESSETDSPK</sequence>
<dbReference type="AlphaFoldDB" id="A0A0F9V3N0"/>
<dbReference type="InterPro" id="IPR012657">
    <property type="entry name" value="23S_rRNA-intervening_sequence"/>
</dbReference>
<dbReference type="PANTHER" id="PTHR38471:SF2">
    <property type="entry name" value="FOUR HELIX BUNDLE PROTEIN"/>
    <property type="match status" value="1"/>
</dbReference>
<reference evidence="1" key="1">
    <citation type="journal article" date="2015" name="Nature">
        <title>Complex archaea that bridge the gap between prokaryotes and eukaryotes.</title>
        <authorList>
            <person name="Spang A."/>
            <person name="Saw J.H."/>
            <person name="Jorgensen S.L."/>
            <person name="Zaremba-Niedzwiedzka K."/>
            <person name="Martijn J."/>
            <person name="Lind A.E."/>
            <person name="van Eijk R."/>
            <person name="Schleper C."/>
            <person name="Guy L."/>
            <person name="Ettema T.J."/>
        </authorList>
    </citation>
    <scope>NUCLEOTIDE SEQUENCE</scope>
</reference>
<evidence type="ECO:0000313" key="1">
    <source>
        <dbReference type="EMBL" id="KKN68131.1"/>
    </source>
</evidence>
<dbReference type="EMBL" id="LAZR01000457">
    <property type="protein sequence ID" value="KKN68131.1"/>
    <property type="molecule type" value="Genomic_DNA"/>
</dbReference>
<comment type="caution">
    <text evidence="1">The sequence shown here is derived from an EMBL/GenBank/DDBJ whole genome shotgun (WGS) entry which is preliminary data.</text>
</comment>
<dbReference type="Gene3D" id="1.20.1440.60">
    <property type="entry name" value="23S rRNA-intervening sequence"/>
    <property type="match status" value="1"/>
</dbReference>
<dbReference type="PANTHER" id="PTHR38471">
    <property type="entry name" value="FOUR HELIX BUNDLE PROTEIN"/>
    <property type="match status" value="1"/>
</dbReference>
<dbReference type="NCBIfam" id="TIGR02436">
    <property type="entry name" value="four helix bundle protein"/>
    <property type="match status" value="1"/>
</dbReference>
<dbReference type="SUPFAM" id="SSF158446">
    <property type="entry name" value="IVS-encoded protein-like"/>
    <property type="match status" value="1"/>
</dbReference>
<dbReference type="InterPro" id="IPR036583">
    <property type="entry name" value="23S_rRNA_IVS_sf"/>
</dbReference>
<gene>
    <name evidence="1" type="ORF">LCGC14_0454440</name>
</gene>
<evidence type="ECO:0008006" key="2">
    <source>
        <dbReference type="Google" id="ProtNLM"/>
    </source>
</evidence>
<accession>A0A0F9V3N0</accession>
<dbReference type="Pfam" id="PF05635">
    <property type="entry name" value="23S_rRNA_IVP"/>
    <property type="match status" value="1"/>
</dbReference>
<proteinExistence type="predicted"/>
<organism evidence="1">
    <name type="scientific">marine sediment metagenome</name>
    <dbReference type="NCBI Taxonomy" id="412755"/>
    <lineage>
        <taxon>unclassified sequences</taxon>
        <taxon>metagenomes</taxon>
        <taxon>ecological metagenomes</taxon>
    </lineage>
</organism>